<evidence type="ECO:0000313" key="2">
    <source>
        <dbReference type="Proteomes" id="UP000523447"/>
    </source>
</evidence>
<protein>
    <submittedName>
        <fullName evidence="1">Uncharacterized protein</fullName>
    </submittedName>
</protein>
<name>A0A7X6M3K9_9NOCA</name>
<evidence type="ECO:0000313" key="1">
    <source>
        <dbReference type="EMBL" id="NKY88705.1"/>
    </source>
</evidence>
<gene>
    <name evidence="1" type="ORF">HGA07_24175</name>
</gene>
<keyword evidence="2" id="KW-1185">Reference proteome</keyword>
<dbReference type="EMBL" id="JAAXPE010000033">
    <property type="protein sequence ID" value="NKY88705.1"/>
    <property type="molecule type" value="Genomic_DNA"/>
</dbReference>
<dbReference type="Proteomes" id="UP000523447">
    <property type="component" value="Unassembled WGS sequence"/>
</dbReference>
<comment type="caution">
    <text evidence="1">The sequence shown here is derived from an EMBL/GenBank/DDBJ whole genome shotgun (WGS) entry which is preliminary data.</text>
</comment>
<dbReference type="AlphaFoldDB" id="A0A7X6M3K9"/>
<accession>A0A7X6M3K9</accession>
<dbReference type="RefSeq" id="WP_040717809.1">
    <property type="nucleotide sequence ID" value="NZ_CAWPHS010000027.1"/>
</dbReference>
<sequence>MPILESGSDLDRAEQNTPVIDRDLEAGLDTAAMHPLAERIRAAFDAAEISDRIDQNWITPHDDDEYDCLAY</sequence>
<organism evidence="1 2">
    <name type="scientific">Nocardia veterana</name>
    <dbReference type="NCBI Taxonomy" id="132249"/>
    <lineage>
        <taxon>Bacteria</taxon>
        <taxon>Bacillati</taxon>
        <taxon>Actinomycetota</taxon>
        <taxon>Actinomycetes</taxon>
        <taxon>Mycobacteriales</taxon>
        <taxon>Nocardiaceae</taxon>
        <taxon>Nocardia</taxon>
    </lineage>
</organism>
<reference evidence="1 2" key="1">
    <citation type="submission" date="2020-04" db="EMBL/GenBank/DDBJ databases">
        <title>MicrobeNet Type strains.</title>
        <authorList>
            <person name="Nicholson A.C."/>
        </authorList>
    </citation>
    <scope>NUCLEOTIDE SEQUENCE [LARGE SCALE GENOMIC DNA]</scope>
    <source>
        <strain evidence="1 2">DSM 44445</strain>
    </source>
</reference>
<proteinExistence type="predicted"/>